<sequence length="435" mass="48560">MQAPRQQLQQGYSYNASSPPAAPTGDYEVDYNYEVKDPECSHGNVVTIVTISMLYGNEIGWRIGEVADGCFQTGFRSDARATRTCCLQGELEYKVACYDSYGDGWHGGYLNIDGTIVCDDFDDGNYFIPEFTIDWRAGRQLIQNGGTLKFHSSSIQDVNVTMKSGNTKHENAIALIHNKNSHSIFEIHDSSIQGNFVPDGYLIHGVAAVFRAVNCTLQDNKMRTSFSSDLHLGHTWYPYMTSNAMFHSILFKNNMGAFLENYGSAEIRDSVFQNSELHMTYPFIYTQSPNHRSLQFKWRSGLLEKLDIYDSVFEELHLSPPSTELVENILVSIDQHARVYLSGTIFKNITARVGAGLGSASLSGERDWFDGRVEEGGPEEAAVVIQYFDGDPVREEVFLKGGSRVPGGHNGRLFRWDGGCHVTVEGELNCNAILK</sequence>
<keyword evidence="3" id="KW-1185">Reference proteome</keyword>
<accession>A0AAE0BQQ5</accession>
<dbReference type="EMBL" id="LGRX02033765">
    <property type="protein sequence ID" value="KAK3239997.1"/>
    <property type="molecule type" value="Genomic_DNA"/>
</dbReference>
<dbReference type="AlphaFoldDB" id="A0AAE0BQQ5"/>
<organism evidence="2 3">
    <name type="scientific">Cymbomonas tetramitiformis</name>
    <dbReference type="NCBI Taxonomy" id="36881"/>
    <lineage>
        <taxon>Eukaryota</taxon>
        <taxon>Viridiplantae</taxon>
        <taxon>Chlorophyta</taxon>
        <taxon>Pyramimonadophyceae</taxon>
        <taxon>Pyramimonadales</taxon>
        <taxon>Pyramimonadaceae</taxon>
        <taxon>Cymbomonas</taxon>
    </lineage>
</organism>
<protein>
    <submittedName>
        <fullName evidence="2">Uncharacterized protein</fullName>
    </submittedName>
</protein>
<dbReference type="InterPro" id="IPR011050">
    <property type="entry name" value="Pectin_lyase_fold/virulence"/>
</dbReference>
<feature type="compositionally biased region" description="Polar residues" evidence="1">
    <location>
        <begin position="1"/>
        <end position="18"/>
    </location>
</feature>
<reference evidence="2 3" key="1">
    <citation type="journal article" date="2015" name="Genome Biol. Evol.">
        <title>Comparative Genomics of a Bacterivorous Green Alga Reveals Evolutionary Causalities and Consequences of Phago-Mixotrophic Mode of Nutrition.</title>
        <authorList>
            <person name="Burns J.A."/>
            <person name="Paasch A."/>
            <person name="Narechania A."/>
            <person name="Kim E."/>
        </authorList>
    </citation>
    <scope>NUCLEOTIDE SEQUENCE [LARGE SCALE GENOMIC DNA]</scope>
    <source>
        <strain evidence="2 3">PLY_AMNH</strain>
    </source>
</reference>
<dbReference type="SUPFAM" id="SSF51126">
    <property type="entry name" value="Pectin lyase-like"/>
    <property type="match status" value="1"/>
</dbReference>
<dbReference type="Proteomes" id="UP001190700">
    <property type="component" value="Unassembled WGS sequence"/>
</dbReference>
<comment type="caution">
    <text evidence="2">The sequence shown here is derived from an EMBL/GenBank/DDBJ whole genome shotgun (WGS) entry which is preliminary data.</text>
</comment>
<evidence type="ECO:0000313" key="3">
    <source>
        <dbReference type="Proteomes" id="UP001190700"/>
    </source>
</evidence>
<name>A0AAE0BQQ5_9CHLO</name>
<gene>
    <name evidence="2" type="ORF">CYMTET_50122</name>
</gene>
<evidence type="ECO:0000313" key="2">
    <source>
        <dbReference type="EMBL" id="KAK3239997.1"/>
    </source>
</evidence>
<proteinExistence type="predicted"/>
<evidence type="ECO:0000256" key="1">
    <source>
        <dbReference type="SAM" id="MobiDB-lite"/>
    </source>
</evidence>
<feature type="region of interest" description="Disordered" evidence="1">
    <location>
        <begin position="1"/>
        <end position="21"/>
    </location>
</feature>